<dbReference type="PANTHER" id="PTHR31630:SF6">
    <property type="entry name" value="PHYTANOYL-COA DIOXYGENASE-RELATED"/>
    <property type="match status" value="1"/>
</dbReference>
<evidence type="ECO:0000313" key="2">
    <source>
        <dbReference type="Proteomes" id="UP000252081"/>
    </source>
</evidence>
<sequence>MFIENAQQLTDCPFLTIVRGYHDPKSPNKNVDEQYPQQEKIFLNIFQIGLFETYHFLYSECRGDEHFKNWIIGLKGADFYQQASLKFNQWYQGEGNAANTSFVSILSEAQHRFWEENGYIKIEGLIDAERCNAVTGLINETLGVDISNPQTWYNDHQLLQGLMLQLYQHETLDHIRNDERLKAVFASLYGLDALLPNCEKVSFNPPVNGNFTFKGSPLHWDIDFNIGPQYYIQGLLYLNDVPVNRGPFSLIPGYHHKIEAELQHKDPKILIEELKEQNLSIPVTGKQGDLILWLQAIPHAATPNCSDLPRYVQYLSFNRY</sequence>
<organism evidence="1 2">
    <name type="scientific">Pedobacter miscanthi</name>
    <dbReference type="NCBI Taxonomy" id="2259170"/>
    <lineage>
        <taxon>Bacteria</taxon>
        <taxon>Pseudomonadati</taxon>
        <taxon>Bacteroidota</taxon>
        <taxon>Sphingobacteriia</taxon>
        <taxon>Sphingobacteriales</taxon>
        <taxon>Sphingobacteriaceae</taxon>
        <taxon>Pedobacter</taxon>
    </lineage>
</organism>
<gene>
    <name evidence="1" type="ORF">DRW42_24220</name>
</gene>
<keyword evidence="2" id="KW-1185">Reference proteome</keyword>
<name>A0A366KMJ4_9SPHI</name>
<dbReference type="Proteomes" id="UP000252081">
    <property type="component" value="Unassembled WGS sequence"/>
</dbReference>
<comment type="caution">
    <text evidence="1">The sequence shown here is derived from an EMBL/GenBank/DDBJ whole genome shotgun (WGS) entry which is preliminary data.</text>
</comment>
<dbReference type="InterPro" id="IPR008775">
    <property type="entry name" value="Phytyl_CoA_dOase-like"/>
</dbReference>
<keyword evidence="1" id="KW-0223">Dioxygenase</keyword>
<keyword evidence="1" id="KW-0560">Oxidoreductase</keyword>
<protein>
    <submittedName>
        <fullName evidence="1">Phytanoyl-CoA dioxygenase</fullName>
    </submittedName>
</protein>
<dbReference type="AlphaFoldDB" id="A0A366KMJ4"/>
<dbReference type="Pfam" id="PF05721">
    <property type="entry name" value="PhyH"/>
    <property type="match status" value="1"/>
</dbReference>
<dbReference type="Gene3D" id="2.60.120.620">
    <property type="entry name" value="q2cbj1_9rhob like domain"/>
    <property type="match status" value="1"/>
</dbReference>
<dbReference type="EMBL" id="QNQU01000028">
    <property type="protein sequence ID" value="RBQ02896.1"/>
    <property type="molecule type" value="Genomic_DNA"/>
</dbReference>
<dbReference type="RefSeq" id="WP_113951456.1">
    <property type="nucleotide sequence ID" value="NZ_QNQU01000028.1"/>
</dbReference>
<accession>A0A366KMJ4</accession>
<reference evidence="1 2" key="1">
    <citation type="submission" date="2018-07" db="EMBL/GenBank/DDBJ databases">
        <title>A draft genome of a endophytic bacteria, a new species of Pedobacter.</title>
        <authorList>
            <person name="Zhang Z.D."/>
            <person name="Chen Z.J."/>
        </authorList>
    </citation>
    <scope>NUCLEOTIDE SEQUENCE [LARGE SCALE GENOMIC DNA]</scope>
    <source>
        <strain evidence="1 2">RS10</strain>
    </source>
</reference>
<dbReference type="PANTHER" id="PTHR31630">
    <property type="entry name" value="PHYTANOYL-COA DIOXYGENASE-RELATED-RELATED"/>
    <property type="match status" value="1"/>
</dbReference>
<dbReference type="OrthoDB" id="1157001at2"/>
<dbReference type="GO" id="GO:0016706">
    <property type="term" value="F:2-oxoglutarate-dependent dioxygenase activity"/>
    <property type="evidence" value="ECO:0007669"/>
    <property type="project" value="UniProtKB-ARBA"/>
</dbReference>
<evidence type="ECO:0000313" key="1">
    <source>
        <dbReference type="EMBL" id="RBQ02896.1"/>
    </source>
</evidence>
<dbReference type="SUPFAM" id="SSF51197">
    <property type="entry name" value="Clavaminate synthase-like"/>
    <property type="match status" value="1"/>
</dbReference>
<proteinExistence type="predicted"/>